<dbReference type="Pfam" id="PF01930">
    <property type="entry name" value="Cas_Cas4"/>
    <property type="match status" value="1"/>
</dbReference>
<dbReference type="Gene3D" id="3.40.50.300">
    <property type="entry name" value="P-loop containing nucleotide triphosphate hydrolases"/>
    <property type="match status" value="2"/>
</dbReference>
<dbReference type="PANTHER" id="PTHR43788:SF8">
    <property type="entry name" value="DNA-BINDING PROTEIN SMUBP-2"/>
    <property type="match status" value="1"/>
</dbReference>
<comment type="similarity">
    <text evidence="1">Belongs to the DNA2/NAM7 helicase family.</text>
</comment>
<keyword evidence="11" id="KW-1185">Reference proteome</keyword>
<evidence type="ECO:0000313" key="10">
    <source>
        <dbReference type="EMBL" id="KKO76282.1"/>
    </source>
</evidence>
<dbReference type="InterPro" id="IPR014808">
    <property type="entry name" value="DNA_replication_fac_Dna2_N"/>
</dbReference>
<dbReference type="VEuPathDB" id="MicrosporidiaDB:AAJ76_5000119063"/>
<protein>
    <submittedName>
        <fullName evidence="10">Dna helicase</fullName>
    </submittedName>
</protein>
<sequence>MSEISNKKFKFEFKSSISFWSDTNKDNFEKDLQIAESELSFTSAEINSKTESFKPSNIKFIIRDIFKSEDSITLYGDDVVCTVDGEWCSIDFEINTKITVMSCLCCDKDLQKIIKDSYIHVYVNDEENYLFIEDDLLTITNLVSSIRCINNPYLNGKIADIGFTFNDKCLVNGIILHEIMEDCILNQNFKLSYITKSISAGIKKNLMNIYCCNTSEKVVRDDITSLIGNIISFNKQNLVFNECEKRIASLSMNLKGNVDAVGLENNIVLEIKSGKSMDISHKAQVILYSLILKEKYRTNFQSYLFYITANNFVNVDIKHSEVKSLMILRNKLAMHNSITNCSCCEYDPCRIIQKILNLSDSHWLKKMWNALEKEESFRLKETWHLVKFKKQCNQIVVFAYDSKNIVVDDIYVNIYTEDLVKLCKGIINEMDSIFLHVSLSEKINLEKNNNYYISFGNSDVFFKFMRYSLIYIAYFRYLQKNKTGGFFLPDEDKGFFEEEDSFEYFSSDEIETSKVAMGDSVVEKNNNTIVKNNVNTANKTRDCCLNKHSFDDTCTNKYDEIEKDLKKKYTENLASSSLDSGIFSSLDRQINHVIDDQKKLSLETNSSSFAYFTPLPPEPKRYKYQIPEIYMSKFLRLNENQKAALYSALNCENYKIVHGMPGTGKSSVIVLLIKILVYLNKKVLLVCYTNLAITNILSRLKTIRSYRACKENINFSSVQEIKTYFRNVDLVASTCFGFRDPIFLERSFDYCIIDEGSQQHLLLTLIPISLCQKFVIFGDHLQLKPLSKSCTDLNMSLFEYLLDVNHSELTIQYRMGPNIMRLSNELFYDGKLQLGRSIEDSVCFIDSSTIEYSKFIKDVYDTTILCYFNSQVKITKELTDCQVETVDRFQGSEANNIIVVFDPVVKCDVIESKERLNVALTRAKRSLILIGDLTKMKDIYIINRLLQILNIV</sequence>
<keyword evidence="3" id="KW-0547">Nucleotide-binding</keyword>
<accession>A0A0F9YUZ3</accession>
<evidence type="ECO:0000256" key="1">
    <source>
        <dbReference type="ARBA" id="ARBA00007913"/>
    </source>
</evidence>
<dbReference type="CDD" id="cd18041">
    <property type="entry name" value="DEXXQc_DNA2"/>
    <property type="match status" value="1"/>
</dbReference>
<dbReference type="GO" id="GO:0017116">
    <property type="term" value="F:single-stranded DNA helicase activity"/>
    <property type="evidence" value="ECO:0007669"/>
    <property type="project" value="InterPro"/>
</dbReference>
<dbReference type="VEuPathDB" id="MicrosporidiaDB:NCER_100239"/>
<evidence type="ECO:0000259" key="7">
    <source>
        <dbReference type="Pfam" id="PF01443"/>
    </source>
</evidence>
<dbReference type="Pfam" id="PF01443">
    <property type="entry name" value="Viral_helicase1"/>
    <property type="match status" value="1"/>
</dbReference>
<proteinExistence type="inferred from homology"/>
<dbReference type="PANTHER" id="PTHR43788">
    <property type="entry name" value="DNA2/NAM7 HELICASE FAMILY MEMBER"/>
    <property type="match status" value="1"/>
</dbReference>
<dbReference type="CDD" id="cd18808">
    <property type="entry name" value="SF1_C_Upf1"/>
    <property type="match status" value="1"/>
</dbReference>
<evidence type="ECO:0000256" key="4">
    <source>
        <dbReference type="ARBA" id="ARBA00022801"/>
    </source>
</evidence>
<dbReference type="InterPro" id="IPR047187">
    <property type="entry name" value="SF1_C_Upf1"/>
</dbReference>
<keyword evidence="2" id="KW-0479">Metal-binding</keyword>
<dbReference type="GO" id="GO:0006259">
    <property type="term" value="P:DNA metabolic process"/>
    <property type="evidence" value="ECO:0007669"/>
    <property type="project" value="UniProtKB-ARBA"/>
</dbReference>
<feature type="domain" description="DNA replication factor Dna2 N-terminal" evidence="9">
    <location>
        <begin position="78"/>
        <end position="236"/>
    </location>
</feature>
<keyword evidence="5 10" id="KW-0347">Helicase</keyword>
<dbReference type="InterPro" id="IPR022765">
    <property type="entry name" value="Dna2/Cas4_DUF83"/>
</dbReference>
<feature type="domain" description="DUF83" evidence="8">
    <location>
        <begin position="248"/>
        <end position="325"/>
    </location>
</feature>
<evidence type="ECO:0000256" key="3">
    <source>
        <dbReference type="ARBA" id="ARBA00022741"/>
    </source>
</evidence>
<dbReference type="GO" id="GO:0016787">
    <property type="term" value="F:hydrolase activity"/>
    <property type="evidence" value="ECO:0007669"/>
    <property type="project" value="UniProtKB-KW"/>
</dbReference>
<dbReference type="GO" id="GO:0005524">
    <property type="term" value="F:ATP binding"/>
    <property type="evidence" value="ECO:0007669"/>
    <property type="project" value="UniProtKB-KW"/>
</dbReference>
<dbReference type="VEuPathDB" id="MicrosporidiaDB:G9O61_00g008360"/>
<name>A0A0F9YUZ3_9MICR</name>
<dbReference type="Pfam" id="PF08696">
    <property type="entry name" value="Dna2"/>
    <property type="match status" value="1"/>
</dbReference>
<dbReference type="SUPFAM" id="SSF52540">
    <property type="entry name" value="P-loop containing nucleoside triphosphate hydrolases"/>
    <property type="match status" value="1"/>
</dbReference>
<feature type="domain" description="(+)RNA virus helicase C-terminal" evidence="7">
    <location>
        <begin position="656"/>
        <end position="930"/>
    </location>
</feature>
<comment type="caution">
    <text evidence="10">The sequence shown here is derived from an EMBL/GenBank/DDBJ whole genome shotgun (WGS) entry which is preliminary data.</text>
</comment>
<dbReference type="AlphaFoldDB" id="A0A0F9YUZ3"/>
<evidence type="ECO:0000256" key="2">
    <source>
        <dbReference type="ARBA" id="ARBA00022723"/>
    </source>
</evidence>
<evidence type="ECO:0000259" key="8">
    <source>
        <dbReference type="Pfam" id="PF01930"/>
    </source>
</evidence>
<dbReference type="EMBL" id="JPQZ01000005">
    <property type="protein sequence ID" value="KKO76282.1"/>
    <property type="molecule type" value="Genomic_DNA"/>
</dbReference>
<dbReference type="InterPro" id="IPR027417">
    <property type="entry name" value="P-loop_NTPase"/>
</dbReference>
<dbReference type="Gene3D" id="3.90.320.10">
    <property type="match status" value="1"/>
</dbReference>
<keyword evidence="6" id="KW-0067">ATP-binding</keyword>
<dbReference type="InterPro" id="IPR026851">
    <property type="entry name" value="Dna2/JHS1_DEXXQ-box"/>
</dbReference>
<evidence type="ECO:0000313" key="11">
    <source>
        <dbReference type="Proteomes" id="UP000034350"/>
    </source>
</evidence>
<dbReference type="InterPro" id="IPR011604">
    <property type="entry name" value="PDDEXK-like_dom_sf"/>
</dbReference>
<evidence type="ECO:0000259" key="9">
    <source>
        <dbReference type="Pfam" id="PF08696"/>
    </source>
</evidence>
<dbReference type="GO" id="GO:0046872">
    <property type="term" value="F:metal ion binding"/>
    <property type="evidence" value="ECO:0007669"/>
    <property type="project" value="UniProtKB-KW"/>
</dbReference>
<dbReference type="InterPro" id="IPR050534">
    <property type="entry name" value="Coronavir_polyprotein_1ab"/>
</dbReference>
<evidence type="ECO:0000256" key="6">
    <source>
        <dbReference type="ARBA" id="ARBA00022840"/>
    </source>
</evidence>
<organism evidence="10 11">
    <name type="scientific">Vairimorpha ceranae</name>
    <dbReference type="NCBI Taxonomy" id="40302"/>
    <lineage>
        <taxon>Eukaryota</taxon>
        <taxon>Fungi</taxon>
        <taxon>Fungi incertae sedis</taxon>
        <taxon>Microsporidia</taxon>
        <taxon>Nosematidae</taxon>
        <taxon>Vairimorpha</taxon>
    </lineage>
</organism>
<gene>
    <name evidence="10" type="ORF">AAJ76_5000119063</name>
</gene>
<dbReference type="Proteomes" id="UP000034350">
    <property type="component" value="Unassembled WGS sequence"/>
</dbReference>
<dbReference type="GeneID" id="36320767"/>
<evidence type="ECO:0000256" key="5">
    <source>
        <dbReference type="ARBA" id="ARBA00022806"/>
    </source>
</evidence>
<dbReference type="OrthoDB" id="6513042at2759"/>
<dbReference type="GO" id="GO:0043139">
    <property type="term" value="F:5'-3' DNA helicase activity"/>
    <property type="evidence" value="ECO:0007669"/>
    <property type="project" value="TreeGrafter"/>
</dbReference>
<keyword evidence="4" id="KW-0378">Hydrolase</keyword>
<reference evidence="10 11" key="1">
    <citation type="journal article" date="2015" name="Environ. Microbiol.">
        <title>Genome analyses suggest the presence of polyploidy and recent human-driven expansions in eight global populations of the honeybee pathogen Nosema ceranae.</title>
        <authorList>
            <person name="Pelin A."/>
            <person name="Selman M."/>
            <person name="Aris-Brosou S."/>
            <person name="Farinelli L."/>
            <person name="Corradi N."/>
        </authorList>
    </citation>
    <scope>NUCLEOTIDE SEQUENCE [LARGE SCALE GENOMIC DNA]</scope>
    <source>
        <strain evidence="10 11">PA08 1199</strain>
    </source>
</reference>
<dbReference type="RefSeq" id="XP_024332024.1">
    <property type="nucleotide sequence ID" value="XM_024475820.1"/>
</dbReference>
<dbReference type="InterPro" id="IPR027351">
    <property type="entry name" value="(+)RNA_virus_helicase_core_dom"/>
</dbReference>